<feature type="domain" description="CUB" evidence="10">
    <location>
        <begin position="1600"/>
        <end position="1703"/>
    </location>
</feature>
<dbReference type="PROSITE" id="PS00010">
    <property type="entry name" value="ASX_HYDROXYL"/>
    <property type="match status" value="3"/>
</dbReference>
<dbReference type="GO" id="GO:0005509">
    <property type="term" value="F:calcium ion binding"/>
    <property type="evidence" value="ECO:0007669"/>
    <property type="project" value="InterPro"/>
</dbReference>
<dbReference type="SMART" id="SM00179">
    <property type="entry name" value="EGF_CA"/>
    <property type="match status" value="5"/>
</dbReference>
<feature type="domain" description="CUB" evidence="10">
    <location>
        <begin position="1706"/>
        <end position="1814"/>
    </location>
</feature>
<feature type="domain" description="CUB" evidence="10">
    <location>
        <begin position="1939"/>
        <end position="2053"/>
    </location>
</feature>
<feature type="disulfide bond" evidence="6">
    <location>
        <begin position="1650"/>
        <end position="1667"/>
    </location>
</feature>
<dbReference type="Pfam" id="PF00431">
    <property type="entry name" value="CUB"/>
    <property type="match status" value="25"/>
</dbReference>
<feature type="disulfide bond" evidence="6">
    <location>
        <begin position="592"/>
        <end position="619"/>
    </location>
</feature>
<dbReference type="FunFam" id="2.10.25.10:FF:000125">
    <property type="entry name" value="Neurogenic locus notch protein-like"/>
    <property type="match status" value="1"/>
</dbReference>
<dbReference type="InterPro" id="IPR018097">
    <property type="entry name" value="EGF_Ca-bd_CS"/>
</dbReference>
<dbReference type="FunFam" id="2.60.120.290:FF:000005">
    <property type="entry name" value="Procollagen C-endopeptidase enhancer 1"/>
    <property type="match status" value="4"/>
</dbReference>
<evidence type="ECO:0000313" key="13">
    <source>
        <dbReference type="RefSeq" id="XP_055901585.1"/>
    </source>
</evidence>
<evidence type="ECO:0000256" key="4">
    <source>
        <dbReference type="ARBA" id="ARBA00023157"/>
    </source>
</evidence>
<dbReference type="PROSITE" id="PS01186">
    <property type="entry name" value="EGF_2"/>
    <property type="match status" value="1"/>
</dbReference>
<protein>
    <submittedName>
        <fullName evidence="13 14">Cubilin-like</fullName>
    </submittedName>
</protein>
<dbReference type="InterPro" id="IPR049883">
    <property type="entry name" value="NOTCH1_EGF-like"/>
</dbReference>
<keyword evidence="8" id="KW-0175">Coiled coil</keyword>
<evidence type="ECO:0000313" key="14">
    <source>
        <dbReference type="RefSeq" id="XP_055901586.1"/>
    </source>
</evidence>
<dbReference type="Pfam" id="PF00008">
    <property type="entry name" value="EGF"/>
    <property type="match status" value="2"/>
</dbReference>
<feature type="domain" description="CUB" evidence="10">
    <location>
        <begin position="3119"/>
        <end position="3231"/>
    </location>
</feature>
<dbReference type="SUPFAM" id="SSF57184">
    <property type="entry name" value="Growth factor receptor domain"/>
    <property type="match status" value="1"/>
</dbReference>
<feature type="signal peptide" evidence="9">
    <location>
        <begin position="1"/>
        <end position="24"/>
    </location>
</feature>
<dbReference type="SMART" id="SM00042">
    <property type="entry name" value="CUB"/>
    <property type="match status" value="27"/>
</dbReference>
<comment type="caution">
    <text evidence="7">Lacks conserved residue(s) required for the propagation of feature annotation.</text>
</comment>
<dbReference type="RefSeq" id="XP_055901586.1">
    <property type="nucleotide sequence ID" value="XM_056045611.1"/>
</dbReference>
<feature type="domain" description="CUB" evidence="10">
    <location>
        <begin position="461"/>
        <end position="588"/>
    </location>
</feature>
<dbReference type="Gene3D" id="2.60.120.290">
    <property type="entry name" value="Spermadhesin, CUB domain"/>
    <property type="match status" value="27"/>
</dbReference>
<feature type="domain" description="EGF-like" evidence="11">
    <location>
        <begin position="208"/>
        <end position="247"/>
    </location>
</feature>
<dbReference type="CDD" id="cd22201">
    <property type="entry name" value="cubilin_NTD"/>
    <property type="match status" value="1"/>
</dbReference>
<feature type="domain" description="CUB" evidence="10">
    <location>
        <begin position="2414"/>
        <end position="2526"/>
    </location>
</feature>
<evidence type="ECO:0000256" key="7">
    <source>
        <dbReference type="PROSITE-ProRule" id="PRU00076"/>
    </source>
</evidence>
<evidence type="ECO:0000256" key="8">
    <source>
        <dbReference type="SAM" id="Coils"/>
    </source>
</evidence>
<feature type="domain" description="EGF-like" evidence="11">
    <location>
        <begin position="435"/>
        <end position="471"/>
    </location>
</feature>
<keyword evidence="3" id="KW-0677">Repeat</keyword>
<dbReference type="SUPFAM" id="SSF57196">
    <property type="entry name" value="EGF/Laminin"/>
    <property type="match status" value="3"/>
</dbReference>
<feature type="disulfide bond" evidence="7">
    <location>
        <begin position="461"/>
        <end position="470"/>
    </location>
</feature>
<dbReference type="InterPro" id="IPR000152">
    <property type="entry name" value="EGF-type_Asp/Asn_hydroxyl_site"/>
</dbReference>
<feature type="domain" description="CUB" evidence="10">
    <location>
        <begin position="592"/>
        <end position="701"/>
    </location>
</feature>
<dbReference type="PANTHER" id="PTHR24251">
    <property type="entry name" value="OVOCHYMASE-RELATED"/>
    <property type="match status" value="1"/>
</dbReference>
<feature type="domain" description="CUB" evidence="10">
    <location>
        <begin position="706"/>
        <end position="807"/>
    </location>
</feature>
<evidence type="ECO:0000256" key="5">
    <source>
        <dbReference type="ARBA" id="ARBA00023180"/>
    </source>
</evidence>
<dbReference type="OMA" id="RGFTVRW"/>
<feature type="domain" description="CUB" evidence="10">
    <location>
        <begin position="3235"/>
        <end position="3279"/>
    </location>
</feature>
<organism evidence="12 14">
    <name type="scientific">Biomphalaria glabrata</name>
    <name type="common">Bloodfluke planorb</name>
    <name type="synonym">Freshwater snail</name>
    <dbReference type="NCBI Taxonomy" id="6526"/>
    <lineage>
        <taxon>Eukaryota</taxon>
        <taxon>Metazoa</taxon>
        <taxon>Spiralia</taxon>
        <taxon>Lophotrochozoa</taxon>
        <taxon>Mollusca</taxon>
        <taxon>Gastropoda</taxon>
        <taxon>Heterobranchia</taxon>
        <taxon>Euthyneura</taxon>
        <taxon>Panpulmonata</taxon>
        <taxon>Hygrophila</taxon>
        <taxon>Lymnaeoidea</taxon>
        <taxon>Planorbidae</taxon>
        <taxon>Biomphalaria</taxon>
    </lineage>
</organism>
<name>A0A9W3BQB3_BIOGL</name>
<dbReference type="CDD" id="cd00041">
    <property type="entry name" value="CUB"/>
    <property type="match status" value="24"/>
</dbReference>
<accession>A0A9W3BQB3</accession>
<keyword evidence="1 7" id="KW-0245">EGF-like domain</keyword>
<feature type="domain" description="CUB" evidence="10">
    <location>
        <begin position="1040"/>
        <end position="1146"/>
    </location>
</feature>
<feature type="domain" description="CUB" evidence="10">
    <location>
        <begin position="2872"/>
        <end position="2992"/>
    </location>
</feature>
<gene>
    <name evidence="13 14" type="primary">LOC106055031</name>
</gene>
<keyword evidence="5" id="KW-0325">Glycoprotein</keyword>
<feature type="domain" description="EGF-like" evidence="11">
    <location>
        <begin position="394"/>
        <end position="433"/>
    </location>
</feature>
<feature type="domain" description="CUB" evidence="10">
    <location>
        <begin position="2301"/>
        <end position="2410"/>
    </location>
</feature>
<dbReference type="GeneID" id="106055031"/>
<dbReference type="InterPro" id="IPR000742">
    <property type="entry name" value="EGF"/>
</dbReference>
<dbReference type="SUPFAM" id="SSF49854">
    <property type="entry name" value="Spermadhesin, CUB domain"/>
    <property type="match status" value="27"/>
</dbReference>
<feature type="domain" description="CUB" evidence="10">
    <location>
        <begin position="2643"/>
        <end position="2754"/>
    </location>
</feature>
<feature type="disulfide bond" evidence="7">
    <location>
        <begin position="196"/>
        <end position="205"/>
    </location>
</feature>
<dbReference type="InterPro" id="IPR035914">
    <property type="entry name" value="Sperma_CUB_dom_sf"/>
</dbReference>
<dbReference type="CDD" id="cd00054">
    <property type="entry name" value="EGF_CA"/>
    <property type="match status" value="4"/>
</dbReference>
<dbReference type="PROSITE" id="PS01180">
    <property type="entry name" value="CUB"/>
    <property type="match status" value="27"/>
</dbReference>
<feature type="domain" description="CUB" evidence="10">
    <location>
        <begin position="1150"/>
        <end position="1255"/>
    </location>
</feature>
<evidence type="ECO:0000256" key="9">
    <source>
        <dbReference type="SAM" id="SignalP"/>
    </source>
</evidence>
<reference evidence="13 14" key="1">
    <citation type="submission" date="2025-04" db="UniProtKB">
        <authorList>
            <consortium name="RefSeq"/>
        </authorList>
    </citation>
    <scope>IDENTIFICATION</scope>
</reference>
<dbReference type="InterPro" id="IPR009030">
    <property type="entry name" value="Growth_fac_rcpt_cys_sf"/>
</dbReference>
<keyword evidence="4 7" id="KW-1015">Disulfide bond</keyword>
<feature type="domain" description="CUB" evidence="10">
    <location>
        <begin position="921"/>
        <end position="1034"/>
    </location>
</feature>
<feature type="domain" description="CUB" evidence="10">
    <location>
        <begin position="3457"/>
        <end position="3565"/>
    </location>
</feature>
<dbReference type="PROSITE" id="PS01187">
    <property type="entry name" value="EGF_CA"/>
    <property type="match status" value="2"/>
</dbReference>
<feature type="chain" id="PRO_5044703105" evidence="9">
    <location>
        <begin position="25"/>
        <end position="3570"/>
    </location>
</feature>
<feature type="domain" description="CUB" evidence="10">
    <location>
        <begin position="3342"/>
        <end position="3451"/>
    </location>
</feature>
<feature type="domain" description="CUB" evidence="10">
    <location>
        <begin position="2181"/>
        <end position="2299"/>
    </location>
</feature>
<evidence type="ECO:0000256" key="2">
    <source>
        <dbReference type="ARBA" id="ARBA00022729"/>
    </source>
</evidence>
<evidence type="ECO:0000256" key="1">
    <source>
        <dbReference type="ARBA" id="ARBA00022536"/>
    </source>
</evidence>
<feature type="domain" description="CUB" evidence="10">
    <location>
        <begin position="1815"/>
        <end position="1927"/>
    </location>
</feature>
<keyword evidence="2 9" id="KW-0732">Signal</keyword>
<feature type="domain" description="CUB" evidence="10">
    <location>
        <begin position="808"/>
        <end position="916"/>
    </location>
</feature>
<evidence type="ECO:0000313" key="12">
    <source>
        <dbReference type="Proteomes" id="UP001165740"/>
    </source>
</evidence>
<evidence type="ECO:0000256" key="3">
    <source>
        <dbReference type="ARBA" id="ARBA00022737"/>
    </source>
</evidence>
<feature type="domain" description="CUB" evidence="10">
    <location>
        <begin position="2994"/>
        <end position="3112"/>
    </location>
</feature>
<evidence type="ECO:0000259" key="10">
    <source>
        <dbReference type="PROSITE" id="PS01180"/>
    </source>
</evidence>
<feature type="domain" description="CUB" evidence="10">
    <location>
        <begin position="1485"/>
        <end position="1599"/>
    </location>
</feature>
<dbReference type="InterPro" id="IPR001881">
    <property type="entry name" value="EGF-like_Ca-bd_dom"/>
</dbReference>
<feature type="domain" description="CUB" evidence="10">
    <location>
        <begin position="2758"/>
        <end position="2871"/>
    </location>
</feature>
<dbReference type="FunFam" id="2.60.120.290:FF:000013">
    <property type="entry name" value="Membrane frizzled-related protein"/>
    <property type="match status" value="6"/>
</dbReference>
<dbReference type="SMART" id="SM00181">
    <property type="entry name" value="EGF"/>
    <property type="match status" value="7"/>
</dbReference>
<evidence type="ECO:0000259" key="11">
    <source>
        <dbReference type="PROSITE" id="PS50026"/>
    </source>
</evidence>
<dbReference type="PANTHER" id="PTHR24251:SF30">
    <property type="entry name" value="MEMBRANE FRIZZLED-RELATED PROTEIN"/>
    <property type="match status" value="1"/>
</dbReference>
<feature type="coiled-coil region" evidence="8">
    <location>
        <begin position="133"/>
        <end position="167"/>
    </location>
</feature>
<feature type="disulfide bond" evidence="6">
    <location>
        <begin position="3235"/>
        <end position="3262"/>
    </location>
</feature>
<dbReference type="OrthoDB" id="6022136at2759"/>
<proteinExistence type="predicted"/>
<keyword evidence="12" id="KW-1185">Reference proteome</keyword>
<dbReference type="InterPro" id="IPR000859">
    <property type="entry name" value="CUB_dom"/>
</dbReference>
<feature type="disulfide bond" evidence="6">
    <location>
        <begin position="3457"/>
        <end position="3484"/>
    </location>
</feature>
<feature type="domain" description="CUB" evidence="10">
    <location>
        <begin position="2531"/>
        <end position="2641"/>
    </location>
</feature>
<dbReference type="Pfam" id="PF07645">
    <property type="entry name" value="EGF_CA"/>
    <property type="match status" value="2"/>
</dbReference>
<feature type="domain" description="CUB" evidence="10">
    <location>
        <begin position="1369"/>
        <end position="1481"/>
    </location>
</feature>
<dbReference type="PROSITE" id="PS00022">
    <property type="entry name" value="EGF_1"/>
    <property type="match status" value="4"/>
</dbReference>
<dbReference type="FunFam" id="2.10.25.10:FF:000006">
    <property type="entry name" value="Versican core protein-like isoform 1"/>
    <property type="match status" value="1"/>
</dbReference>
<dbReference type="PROSITE" id="PS50026">
    <property type="entry name" value="EGF_3"/>
    <property type="match status" value="4"/>
</dbReference>
<feature type="domain" description="CUB" evidence="10">
    <location>
        <begin position="2054"/>
        <end position="2177"/>
    </location>
</feature>
<dbReference type="FunFam" id="2.60.120.290:FF:000003">
    <property type="entry name" value="Neuropilin"/>
    <property type="match status" value="1"/>
</dbReference>
<feature type="disulfide bond" evidence="6">
    <location>
        <begin position="2054"/>
        <end position="2081"/>
    </location>
</feature>
<dbReference type="RefSeq" id="XP_055901585.1">
    <property type="nucleotide sequence ID" value="XM_056045610.1"/>
</dbReference>
<feature type="disulfide bond" evidence="7">
    <location>
        <begin position="237"/>
        <end position="246"/>
    </location>
</feature>
<dbReference type="Proteomes" id="UP001165740">
    <property type="component" value="Chromosome 11"/>
</dbReference>
<feature type="domain" description="EGF-like" evidence="11">
    <location>
        <begin position="169"/>
        <end position="206"/>
    </location>
</feature>
<feature type="domain" description="CUB" evidence="10">
    <location>
        <begin position="1256"/>
        <end position="1367"/>
    </location>
</feature>
<evidence type="ECO:0000256" key="6">
    <source>
        <dbReference type="PROSITE-ProRule" id="PRU00059"/>
    </source>
</evidence>
<dbReference type="Gene3D" id="2.10.25.10">
    <property type="entry name" value="Laminin"/>
    <property type="match status" value="5"/>
</dbReference>
<sequence length="3570" mass="394106">MRGYRNHVFIFLATWASLLPVACPDTRHKRQILSEQPRILTDNGNLVFQSGVSRNITFRSGQSSAIYFNNVDLSLGLLQITSHNMSISSLNNRTIALDAQLLSLRSDLNGAKRNLSRTSRSLSRLTNTSTSNLEDLRRRLAQVQNLNATLNLRIQALETRFEGLVRNLTINECASGGQCLNGGSCIDLYNDFYCLCPPQWKGKQCQTDVDECLIYGTTACQNGGTCVNTLGSYNCRCPHDWFGPTCSEQHDDCRGSNALRCGKGTCVDLQRNQSGQPHYQCVCYPGYTLDTSWQPRCVDIDECHPLSGQRYPCSTVPHVVCVNTPGHFRCEACPPGYDGNGAVCTPSDRCMLSNGGCSPNARCYAPYGYPISCQCNNGYVGNGFGPDGCALQTLAGACRSSPCQNGGICELHSQDTSLFVCRCAQGYAGPTCADVVLPCSSNPCQNGQNCTNRNGGYVCTCNNFYTGFNCERQQSECGNLEGESGSMQYPLSSTYYNPATACTHRISTVPGKILTLNFTRFDLEAAFCRYDYLDIFDGPSSSSSSLGRFCGSTLLGRLLTTTQHQVTLDFTSDQYDHFRGFSISWTSSDPVCGGIISGLSQGNITSPNYPHAYPPGSHCVWRVAAAAGSTIRFTIQFVDLACSNGFIKIYDGEDESSLQLLQICDSPAEQVISTTSPFAFVRFYSNYSTPQQGFSIPFQQITGQSCGGELTQTSGSISINNPDRLACAWSIRVPEGYIITLSFLTFQQPCQNGLLTVRDGINITSPDLSRLCGNTVPGAMNSTGNTMLIIWHSTTSNVVISAQYNAVCGGKFVGDSGTFKTPTVYSASICTYQIEVPAGKTILLKLSDDPTHLNPIRHICDLNIVLSETGFGSDSVTYPCLENVPTEYRSSGNQLFITYDTESENLLSFIANFSSVEGRGCGGYLNGDQGFFQSPGFPESYIHNENCTWYITVSPGHVVRLTFQAFNLEYHSNCLFDYVDVYDSDTPLDNRKLNRFCGQTIPPAQTSTSNVMVVQLRSDHSIVGRGFQASYIARNDSFECGGTLVAPSGSIKSPNYPSSSPAGVSCEWVINVSPGMQIVLNVSDFDVQDYRCLEIRNGGYQTSPLLILLCQPPSGLITSHTNQLYIKYRTGYYSRGNGFYLQYYALASGCGGEFTAFRGIFQSPNYPDPYPPNSDCQWTIRVAQGSKIILSFDSHFGVHCYGNYIEVPEGRRKTKHLCGYYPPAPVTFTNNLVVIKFRSSPYARGIGFRASYVADCNNRLNGTFGAIESPNFPNPYPHEIDCLWTIDVPLGNKINSHFGLFKLEDKHNGVCNYDYVEVRGSNLTNNKFCGEDAPVNNFLSNANTLAVQFHSDSSLSHLGFKLEWIIEGCGETFNLNTGIITSPNYPRSYNNSQTCIWDITVSEGNVVNLTLTDFDVETHSNCYFDGLFVYSEDISEEPIVTLCHTQNSTQSVTSESNHMIVLFKSDSSVVGRGFNAIFNAVQRTCGKDFTTRSGTLTSKNYPNAYDVRNSVECSWTIKVEANHIVNLTFSELDLNCQNDDFIDIYSGENSLGTPLASSLCQLGNTSFYLSESNQMFIRMRIHYSWYNSHKGFRATYITACGGTLDADEGIIMSPFFPGRYNRNSDCVWHITRTPVYLTFSHMDIPDYNPCTTSYLFLSYGENNNTYCGQAVPRPIYSENSPIMVNFHSGYLFGTGFKAKFSTYLTCSGNLTALTGSFVSPHYPQDYPDDTECTWQITASPGNSIQLNFNEFELTGERNNDYLEIHSPNQAGPVVGRWFGNQGPGTITGLTGAWILFRSDYSGHSKGFLAEYVQVCGGTLTNASGQIASLLYPSQYPSNIHCMWTIIVQENKTIQITFDDFNIHSSQFGSNDVLMILDGDQFSSSLGMYSNSNRPPSFLRSTSNVVTVIFHSDYYNQLTGFLLSWITVSSTVSTTAGQECRGDFIANSTVQVLTSPDYPNLYANNLNCFWTITAPLGKRVSITINNMSLEGTSYYCHDYLQFHNALNQPAVTGRKCSDDIVGRAIYSSSNSLGITFVSDFSIRDQGFYITYHEDCGSTYTGVSSGIIQSTNYSNNYSPNQDCTWQVTARTGKTIKLDFTQPFDIAGSAPCQQDYLKLFNGPTSSSPPLILNGSTNINGTYCGQTAPQGLETSSNQLFVQFVSDGSGSGAGFSFTFSEVSITCGGTLTLTDSLMTGFFTSPNYPNDYPHNVDCTWRIIAPALTRIRVDFVDTFFIEDHNNCTFDYIEFRDGSSFNSPRIGQPLCGTRLPSTIYSNSNLLFVRFRTDDSVGHEGFKVKYSRATCGGRIASTSGTITSPNFPSNYRNNDECEWELQGAVGHYLYFTLDTLSFPQTENCTDFLMIRDGNATDTILFNSCTDQSISQNTSDNKAYVQFKADGTLVDRGFKFHFDSSLEECGGNLYLSSGEFTSPNFPNLYSNRRTCVWSIFAPQDRRITLTFTDFDLENDWSCSFDFIHVWNGLESDSPSLGRFCGDVIPPVFKSSGNALKVMFRTDHSSVGHGFRAVYNSDEEIVCGGDLTETTGFITSPQTNETHNLQCIWRILQQAPSTVRLSFNEFNLEQHGSCAFDFLEIRSGADRSGELIGRYCGSTKPKDVLIQGSNIWVMYRSDQSVASPGFNLTYKVSSCGGVLRGDGALQVPVFPEESSFPQSCIWTIEYPEGSQIVIRPARFNLSCADGFLSIQNGGFSDSPFLNNTEKYCNITLPAEMKSHSNVMRLTGVFNRPIDSRSGFSLNYVEDQLACGGLQQGTSGWIKSPNYPRSYPHNIECRWDILVDSGFYIMLQFDSPFDIAHDNCEWDYLELFNVLQDGTEVSLGRSCSNIAPVNISSSLNKLVVKFRSDDHTNGLGFSLHWSRACGGVYTAESGVVTSPNYPNNYYPHTLCTYLIKPGDQKLIKLQFTDMQLARETRGWWSRRWNHFYCQNEDNVLVQLNTAFGNYRRICRFSNQVFHSQGWLKLIFEATSSETSKGFSAQYESSDCGGYLNSTSGVIQPHSFHGNFTGSSECFWTISVESNKVVLLKFSTLFYTRQTSCIQNYIEIFDGPNTTSPSLGTYCSQTYAYKMVRSSNSTMLIKYVTAPEIFFGSRQDYPFNATYLSTYGPASGCGGTLNQTQGTITAPNIANTGQNEPGLYCIWDITVGEDKIVSLNITNINIPTPAGCETDYILVKEGLNDFLGGKYCGALTPISLKSTKNTVKIILETSALSSAATFTLTFAEQNRICGGFVNASSPSQVISPGYPNTYGQPVLCSWLINVPRNNEIQINMTSRLCSGGATLYVTDEPLVAAGQNVDLCDPSLHDPFYSLSESAKVLYNGTSTSKFSLDVSTAGCQRSYSQPSGRIFSSGFPFSYQNNHNCTYTIQTANNTSVALYFREFNLEAHPNCVYDLLTVKNSSSQVVATLCGRTLPNPVFLRDNRATLQFLTDISVGGMGFDLIYIASTQGSGCGGNLTGLSYGVFTSPEFPNRYLQNQTCSWYISPHRTSYFKFDEVSAGLDCDTSYVAVYQGTLDTDPLISTYCNVANVSPRQFSSSIMVQYISTGNGTAPVFKFTFAPTMNELL</sequence>
<feature type="disulfide bond" evidence="7">
    <location>
        <begin position="423"/>
        <end position="432"/>
    </location>
</feature>